<reference evidence="15 17" key="2">
    <citation type="submission" date="2018-07" db="EMBL/GenBank/DDBJ databases">
        <title>Draft Genome Assemblies for Five Robust Yarrowia lipolytica Strains Exhibiting High Lipid Production and Pentose Sugar Utilization and Sugar Alcohol Secretion from Undetoxified Lignocellulosic Biomass Hydrolysates.</title>
        <authorList>
            <consortium name="DOE Joint Genome Institute"/>
            <person name="Walker C."/>
            <person name="Ryu S."/>
            <person name="Na H."/>
            <person name="Zane M."/>
            <person name="LaButti K."/>
            <person name="Lipzen A."/>
            <person name="Haridas S."/>
            <person name="Barry K."/>
            <person name="Grigoriev I.V."/>
            <person name="Quarterman J."/>
            <person name="Slininger P."/>
            <person name="Dien B."/>
            <person name="Trinh C.T."/>
        </authorList>
    </citation>
    <scope>NUCLEOTIDE SEQUENCE [LARGE SCALE GENOMIC DNA]</scope>
    <source>
        <strain evidence="15 17">YB392</strain>
    </source>
</reference>
<comment type="subunit">
    <text evidence="10">Component of the SRB8-11 complex, which itself associates with the Mediator complex.</text>
</comment>
<dbReference type="VEuPathDB" id="FungiDB:YALI1_D11592g"/>
<feature type="compositionally biased region" description="Acidic residues" evidence="11">
    <location>
        <begin position="394"/>
        <end position="403"/>
    </location>
</feature>
<feature type="compositionally biased region" description="Polar residues" evidence="11">
    <location>
        <begin position="289"/>
        <end position="322"/>
    </location>
</feature>
<comment type="similarity">
    <text evidence="2 10">Belongs to the Mediator complex subunit 13 family.</text>
</comment>
<keyword evidence="8 10" id="KW-0539">Nucleus</keyword>
<evidence type="ECO:0000256" key="3">
    <source>
        <dbReference type="ARBA" id="ARBA00019618"/>
    </source>
</evidence>
<feature type="region of interest" description="Disordered" evidence="11">
    <location>
        <begin position="690"/>
        <end position="812"/>
    </location>
</feature>
<feature type="compositionally biased region" description="Low complexity" evidence="11">
    <location>
        <begin position="1168"/>
        <end position="1180"/>
    </location>
</feature>
<feature type="compositionally biased region" description="Basic and acidic residues" evidence="11">
    <location>
        <begin position="563"/>
        <end position="574"/>
    </location>
</feature>
<feature type="compositionally biased region" description="Basic and acidic residues" evidence="11">
    <location>
        <begin position="404"/>
        <end position="438"/>
    </location>
</feature>
<evidence type="ECO:0000256" key="7">
    <source>
        <dbReference type="ARBA" id="ARBA00023163"/>
    </source>
</evidence>
<evidence type="ECO:0000313" key="17">
    <source>
        <dbReference type="Proteomes" id="UP000256601"/>
    </source>
</evidence>
<feature type="region of interest" description="Disordered" evidence="11">
    <location>
        <begin position="287"/>
        <end position="339"/>
    </location>
</feature>
<dbReference type="Proteomes" id="UP000182444">
    <property type="component" value="Chromosome 1D"/>
</dbReference>
<dbReference type="PANTHER" id="PTHR48249">
    <property type="entry name" value="MEDIATOR OF RNA POLYMERASE II TRANSCRIPTION SUBUNIT 13"/>
    <property type="match status" value="1"/>
</dbReference>
<evidence type="ECO:0000256" key="9">
    <source>
        <dbReference type="ARBA" id="ARBA00032008"/>
    </source>
</evidence>
<evidence type="ECO:0000259" key="13">
    <source>
        <dbReference type="Pfam" id="PF11597"/>
    </source>
</evidence>
<evidence type="ECO:0000256" key="4">
    <source>
        <dbReference type="ARBA" id="ARBA00022491"/>
    </source>
</evidence>
<evidence type="ECO:0000256" key="11">
    <source>
        <dbReference type="SAM" id="MobiDB-lite"/>
    </source>
</evidence>
<dbReference type="GO" id="GO:0003713">
    <property type="term" value="F:transcription coactivator activity"/>
    <property type="evidence" value="ECO:0007669"/>
    <property type="project" value="TreeGrafter"/>
</dbReference>
<dbReference type="EMBL" id="KZ859017">
    <property type="protein sequence ID" value="RDW24876.1"/>
    <property type="molecule type" value="Genomic_DNA"/>
</dbReference>
<comment type="subcellular location">
    <subcellularLocation>
        <location evidence="1 10">Nucleus</location>
    </subcellularLocation>
</comment>
<keyword evidence="6 10" id="KW-0010">Activator</keyword>
<dbReference type="Pfam" id="PF11597">
    <property type="entry name" value="Med13_N"/>
    <property type="match status" value="1"/>
</dbReference>
<dbReference type="InterPro" id="IPR021643">
    <property type="entry name" value="Mediator_Med13_N"/>
</dbReference>
<evidence type="ECO:0000259" key="12">
    <source>
        <dbReference type="Pfam" id="PF06333"/>
    </source>
</evidence>
<dbReference type="PANTHER" id="PTHR48249:SF3">
    <property type="entry name" value="MEDIATOR OF RNA POLYMERASE II TRANSCRIPTION SUBUNIT 13"/>
    <property type="match status" value="1"/>
</dbReference>
<feature type="compositionally biased region" description="Low complexity" evidence="11">
    <location>
        <begin position="720"/>
        <end position="739"/>
    </location>
</feature>
<proteinExistence type="inferred from homology"/>
<dbReference type="InterPro" id="IPR051139">
    <property type="entry name" value="Mediator_complx_sub13"/>
</dbReference>
<evidence type="ECO:0000256" key="2">
    <source>
        <dbReference type="ARBA" id="ARBA00009354"/>
    </source>
</evidence>
<evidence type="ECO:0000313" key="14">
    <source>
        <dbReference type="EMBL" id="AOW03812.1"/>
    </source>
</evidence>
<keyword evidence="4 10" id="KW-0678">Repressor</keyword>
<feature type="region of interest" description="Disordered" evidence="11">
    <location>
        <begin position="603"/>
        <end position="627"/>
    </location>
</feature>
<comment type="function">
    <text evidence="10">Component of the SRB8-11 complex. The SRB8-11 complex is a regulatory module of the Mediator complex which is itself involved in regulation of basal and activated RNA polymerase II-dependent transcription. The SRB8-11 complex may be involved in the transcriptional repression of a subset of genes regulated by Mediator. It may inhibit the association of the Mediator complex with RNA polymerase II to form the holoenzyme complex.</text>
</comment>
<feature type="domain" description="Mediator complex subunit Med13 N-terminal" evidence="13">
    <location>
        <begin position="5"/>
        <end position="161"/>
    </location>
</feature>
<dbReference type="eggNOG" id="KOG3600">
    <property type="taxonomic scope" value="Eukaryota"/>
</dbReference>
<dbReference type="GO" id="GO:0045944">
    <property type="term" value="P:positive regulation of transcription by RNA polymerase II"/>
    <property type="evidence" value="ECO:0007669"/>
    <property type="project" value="TreeGrafter"/>
</dbReference>
<feature type="compositionally biased region" description="Low complexity" evidence="11">
    <location>
        <begin position="781"/>
        <end position="812"/>
    </location>
</feature>
<feature type="region of interest" description="Disordered" evidence="11">
    <location>
        <begin position="1147"/>
        <end position="1194"/>
    </location>
</feature>
<feature type="region of interest" description="Disordered" evidence="11">
    <location>
        <begin position="531"/>
        <end position="586"/>
    </location>
</feature>
<reference evidence="14 16" key="1">
    <citation type="journal article" date="2016" name="PLoS ONE">
        <title>Sequence Assembly of Yarrowia lipolytica Strain W29/CLIB89 Shows Transposable Element Diversity.</title>
        <authorList>
            <person name="Magnan C."/>
            <person name="Yu J."/>
            <person name="Chang I."/>
            <person name="Jahn E."/>
            <person name="Kanomata Y."/>
            <person name="Wu J."/>
            <person name="Zeller M."/>
            <person name="Oakes M."/>
            <person name="Baldi P."/>
            <person name="Sandmeyer S."/>
        </authorList>
    </citation>
    <scope>NUCLEOTIDE SEQUENCE [LARGE SCALE GENOMIC DNA]</scope>
    <source>
        <strain evidence="14">CLIB89</strain>
        <strain evidence="16">CLIB89(W29)</strain>
    </source>
</reference>
<feature type="compositionally biased region" description="Low complexity" evidence="11">
    <location>
        <begin position="542"/>
        <end position="562"/>
    </location>
</feature>
<dbReference type="GO" id="GO:0016592">
    <property type="term" value="C:mediator complex"/>
    <property type="evidence" value="ECO:0007669"/>
    <property type="project" value="InterPro"/>
</dbReference>
<feature type="compositionally biased region" description="Polar residues" evidence="11">
    <location>
        <begin position="746"/>
        <end position="780"/>
    </location>
</feature>
<evidence type="ECO:0000256" key="8">
    <source>
        <dbReference type="ARBA" id="ARBA00023242"/>
    </source>
</evidence>
<dbReference type="Pfam" id="PF06333">
    <property type="entry name" value="Med13_C"/>
    <property type="match status" value="1"/>
</dbReference>
<name>A0A1D8NDU7_YARLL</name>
<keyword evidence="7 10" id="KW-0804">Transcription</keyword>
<gene>
    <name evidence="15" type="ORF">B0I71DRAFT_133546</name>
    <name evidence="14" type="ORF">YALI1_D11592g</name>
</gene>
<evidence type="ECO:0000313" key="15">
    <source>
        <dbReference type="EMBL" id="RDW24876.1"/>
    </source>
</evidence>
<feature type="compositionally biased region" description="Low complexity" evidence="11">
    <location>
        <begin position="614"/>
        <end position="627"/>
    </location>
</feature>
<feature type="compositionally biased region" description="Basic and acidic residues" evidence="11">
    <location>
        <begin position="603"/>
        <end position="613"/>
    </location>
</feature>
<evidence type="ECO:0000256" key="10">
    <source>
        <dbReference type="RuleBase" id="RU364134"/>
    </source>
</evidence>
<keyword evidence="5 10" id="KW-0805">Transcription regulation</keyword>
<protein>
    <recommendedName>
        <fullName evidence="3 10">Mediator of RNA polymerase II transcription subunit 13</fullName>
    </recommendedName>
    <alternativeName>
        <fullName evidence="9 10">Mediator complex subunit 13</fullName>
    </alternativeName>
</protein>
<accession>A0A1D8NDU7</accession>
<feature type="domain" description="Mediator complex subunit Med13 C-terminal" evidence="12">
    <location>
        <begin position="1007"/>
        <end position="1310"/>
    </location>
</feature>
<dbReference type="Proteomes" id="UP000256601">
    <property type="component" value="Unassembled WGS sequence"/>
</dbReference>
<evidence type="ECO:0000313" key="16">
    <source>
        <dbReference type="Proteomes" id="UP000182444"/>
    </source>
</evidence>
<evidence type="ECO:0000256" key="5">
    <source>
        <dbReference type="ARBA" id="ARBA00023015"/>
    </source>
</evidence>
<evidence type="ECO:0000256" key="1">
    <source>
        <dbReference type="ARBA" id="ARBA00004123"/>
    </source>
</evidence>
<evidence type="ECO:0000256" key="6">
    <source>
        <dbReference type="ARBA" id="ARBA00023159"/>
    </source>
</evidence>
<dbReference type="EMBL" id="CP017556">
    <property type="protein sequence ID" value="AOW03812.1"/>
    <property type="molecule type" value="Genomic_DNA"/>
</dbReference>
<dbReference type="InterPro" id="IPR009401">
    <property type="entry name" value="Med13_C"/>
</dbReference>
<sequence length="1320" mass="142454">MFLNLSKAQSNVLFVGKYTTIPYRTYICLQGNETSLKEAEWAIRNDNPRALVKSYNKELWTFTLQEGVTPPSALDRFQLTETTTGVFLPSTTTPSSLTMTKQLTPPGYVALMLAIEAMIQEALKRDDHYVPFGNNLILPVTGDLLHLDARLTPGGDLLLQMYQQETEWEMFGKRKRDVANEIVGTKVVVAPTLVEGVVENSTNQIPDNLPVLLEMLDCLCSVRLRAKKQWTAVRIDTEVLLWPTELLFVDRKSATGKLEDEGKDALLWTEDILDSVFEATQLIRRGESGVNTNESTAAQPQPAQNGTNSMAPAAGTTNATTQRNEENKQIYPTPPEAPKRVDEATDFAWDTPGASNGASGGWGELDEELFGGDEVTEADFNFFDDMGGDKNDTDGDNDNGNDNDNDKADAMDVDVKEEAKKEEMIKKETKEEVPVKEEVQEEEPDESATTAALLTNNPAEEKAVVHGVNDSSTVNGAVDAAVSATVVSSVPYLPSDFDQLIVNPAEQRTFALVEFNREAEQRLNDKYAAGGRFFVPDDSSSDNEGSSDNTGDSSDSGDGSESVPRDVKRQKVDEGTLSDQTDEPEIDAKQLHQQWSAILNYNHDDKPAKKIDSSNDTTNSDGNSNNSNYEEAVQRLAEQVVWDNSCYKGLVPQENYYRPPSARFVKVVEQVFGDTSKRLSLIDFAKMSDKGGQQQPGVGMPINAAAGTAGGGPGTPVTVSNASGVPSGSSGAQASQMGALAVGSALSPSRGATPQPEGSSPETRPSNWTPGITSQVNSAASSPVPLQQHQQQQQSFSPMSPQTPAQAPVPSANSFANAANAAPTQRLATPMYSFMRGGSLIKAQPPILRFWSTFGLSPRNGPKPLTLTLIYPSGTAIGDAAAAFLISFKMCYEGCGFGLVTLGGSNGTGVVSSDYKNLDVSREGVLLVSNPYNDVLGFLNLAKAAAAGSKTATSTSTILTLPCSIFASYTALRAPSAMLLAALCRNLYDHLPPTSTKRRYGSVIQRQAPACVISKPVPPFINFKLLANTPDSVINEDSLLHVAYAASNRWITCAWSDQWGELAKVKVFCLQSESGPLRTLEEVCTEIWETTLQLNGSTDVRSVAVAKLGGMLDDELAMWLRVSSVTRGRRITPFFLVVDNRPSMVVTGSDDGSKGGNVAGGPAPAPPTGAAGAASTGSAPMSTPFRDTDSPDIYNHVTTPSVGEDKIDYDDMSIVDVHDEIHSVTLNHRQPLTMHSTRLGLATGYLVKTSPLNPNQLLVFSLTFVNCPCVVMHVAMKHFLRQYRNLISLAATTGVCDPEYAIVPWHVEAVDKMMRLVEEL</sequence>
<dbReference type="VEuPathDB" id="FungiDB:YALI0_D09086g"/>
<feature type="region of interest" description="Disordered" evidence="11">
    <location>
        <begin position="383"/>
        <end position="449"/>
    </location>
</feature>
<organism evidence="14 16">
    <name type="scientific">Yarrowia lipolytica</name>
    <name type="common">Candida lipolytica</name>
    <dbReference type="NCBI Taxonomy" id="4952"/>
    <lineage>
        <taxon>Eukaryota</taxon>
        <taxon>Fungi</taxon>
        <taxon>Dikarya</taxon>
        <taxon>Ascomycota</taxon>
        <taxon>Saccharomycotina</taxon>
        <taxon>Dipodascomycetes</taxon>
        <taxon>Dipodascales</taxon>
        <taxon>Dipodascales incertae sedis</taxon>
        <taxon>Yarrowia</taxon>
    </lineage>
</organism>